<dbReference type="EMBL" id="CM042063">
    <property type="protein sequence ID" value="KAI3667390.1"/>
    <property type="molecule type" value="Genomic_DNA"/>
</dbReference>
<comment type="caution">
    <text evidence="1">The sequence shown here is derived from an EMBL/GenBank/DDBJ whole genome shotgun (WGS) entry which is preliminary data.</text>
</comment>
<protein>
    <submittedName>
        <fullName evidence="1">Uncharacterized protein</fullName>
    </submittedName>
</protein>
<gene>
    <name evidence="1" type="ORF">L6452_42447</name>
</gene>
<organism evidence="1 2">
    <name type="scientific">Arctium lappa</name>
    <name type="common">Greater burdock</name>
    <name type="synonym">Lappa major</name>
    <dbReference type="NCBI Taxonomy" id="4217"/>
    <lineage>
        <taxon>Eukaryota</taxon>
        <taxon>Viridiplantae</taxon>
        <taxon>Streptophyta</taxon>
        <taxon>Embryophyta</taxon>
        <taxon>Tracheophyta</taxon>
        <taxon>Spermatophyta</taxon>
        <taxon>Magnoliopsida</taxon>
        <taxon>eudicotyledons</taxon>
        <taxon>Gunneridae</taxon>
        <taxon>Pentapetalae</taxon>
        <taxon>asterids</taxon>
        <taxon>campanulids</taxon>
        <taxon>Asterales</taxon>
        <taxon>Asteraceae</taxon>
        <taxon>Carduoideae</taxon>
        <taxon>Cardueae</taxon>
        <taxon>Arctiinae</taxon>
        <taxon>Arctium</taxon>
    </lineage>
</organism>
<reference evidence="1 2" key="2">
    <citation type="journal article" date="2022" name="Mol. Ecol. Resour.">
        <title>The genomes of chicory, endive, great burdock and yacon provide insights into Asteraceae paleo-polyploidization history and plant inulin production.</title>
        <authorList>
            <person name="Fan W."/>
            <person name="Wang S."/>
            <person name="Wang H."/>
            <person name="Wang A."/>
            <person name="Jiang F."/>
            <person name="Liu H."/>
            <person name="Zhao H."/>
            <person name="Xu D."/>
            <person name="Zhang Y."/>
        </authorList>
    </citation>
    <scope>NUCLEOTIDE SEQUENCE [LARGE SCALE GENOMIC DNA]</scope>
    <source>
        <strain evidence="2">cv. Niubang</strain>
    </source>
</reference>
<sequence length="203" mass="23450">MVMTVGDRWSYDTTHTKSVSFYDHHILTTVTKDPNSVTTWISETNRQLNHRRPVVGLDVEWTPSFLPAIENRVAIIQLCFSNRCLIFQIIHAHYIPRSLFDFLNNPSYTFTGVGIRADVEKLVRHYGIGLAANVVELGWLAAEVYGEEHMKVVMGMEVEKPRNVAVSKWDNRWLSPEQMDYASIDGFLSYEIGRRLFLIKPEF</sequence>
<reference evidence="2" key="1">
    <citation type="journal article" date="2022" name="Mol. Ecol. Resour.">
        <title>The genomes of chicory, endive, great burdock and yacon provide insights into Asteraceae palaeo-polyploidization history and plant inulin production.</title>
        <authorList>
            <person name="Fan W."/>
            <person name="Wang S."/>
            <person name="Wang H."/>
            <person name="Wang A."/>
            <person name="Jiang F."/>
            <person name="Liu H."/>
            <person name="Zhao H."/>
            <person name="Xu D."/>
            <person name="Zhang Y."/>
        </authorList>
    </citation>
    <scope>NUCLEOTIDE SEQUENCE [LARGE SCALE GENOMIC DNA]</scope>
    <source>
        <strain evidence="2">cv. Niubang</strain>
    </source>
</reference>
<evidence type="ECO:0000313" key="2">
    <source>
        <dbReference type="Proteomes" id="UP001055879"/>
    </source>
</evidence>
<keyword evidence="2" id="KW-1185">Reference proteome</keyword>
<proteinExistence type="predicted"/>
<evidence type="ECO:0000313" key="1">
    <source>
        <dbReference type="EMBL" id="KAI3667390.1"/>
    </source>
</evidence>
<dbReference type="Proteomes" id="UP001055879">
    <property type="component" value="Linkage Group LG17"/>
</dbReference>
<accession>A0ACB8XIP6</accession>
<name>A0ACB8XIP6_ARCLA</name>